<reference evidence="1 2" key="1">
    <citation type="submission" date="2024-04" db="EMBL/GenBank/DDBJ databases">
        <title>Tritrichomonas musculus Genome.</title>
        <authorList>
            <person name="Alves-Ferreira E."/>
            <person name="Grigg M."/>
            <person name="Lorenzi H."/>
            <person name="Galac M."/>
        </authorList>
    </citation>
    <scope>NUCLEOTIDE SEQUENCE [LARGE SCALE GENOMIC DNA]</scope>
    <source>
        <strain evidence="1 2">EAF2021</strain>
    </source>
</reference>
<dbReference type="Proteomes" id="UP001470230">
    <property type="component" value="Unassembled WGS sequence"/>
</dbReference>
<gene>
    <name evidence="1" type="ORF">M9Y10_029324</name>
</gene>
<dbReference type="Gene3D" id="3.80.10.10">
    <property type="entry name" value="Ribonuclease Inhibitor"/>
    <property type="match status" value="1"/>
</dbReference>
<accession>A0ABR2KLV0</accession>
<evidence type="ECO:0008006" key="3">
    <source>
        <dbReference type="Google" id="ProtNLM"/>
    </source>
</evidence>
<proteinExistence type="predicted"/>
<dbReference type="EMBL" id="JAPFFF010000004">
    <property type="protein sequence ID" value="KAK8892102.1"/>
    <property type="molecule type" value="Genomic_DNA"/>
</dbReference>
<name>A0ABR2KLV0_9EUKA</name>
<dbReference type="SUPFAM" id="SSF52058">
    <property type="entry name" value="L domain-like"/>
    <property type="match status" value="1"/>
</dbReference>
<dbReference type="InterPro" id="IPR032675">
    <property type="entry name" value="LRR_dom_sf"/>
</dbReference>
<protein>
    <recommendedName>
        <fullName evidence="3">Leucine Rich Repeat family protein</fullName>
    </recommendedName>
</protein>
<evidence type="ECO:0000313" key="2">
    <source>
        <dbReference type="Proteomes" id="UP001470230"/>
    </source>
</evidence>
<organism evidence="1 2">
    <name type="scientific">Tritrichomonas musculus</name>
    <dbReference type="NCBI Taxonomy" id="1915356"/>
    <lineage>
        <taxon>Eukaryota</taxon>
        <taxon>Metamonada</taxon>
        <taxon>Parabasalia</taxon>
        <taxon>Tritrichomonadida</taxon>
        <taxon>Tritrichomonadidae</taxon>
        <taxon>Tritrichomonas</taxon>
    </lineage>
</organism>
<evidence type="ECO:0000313" key="1">
    <source>
        <dbReference type="EMBL" id="KAK8892102.1"/>
    </source>
</evidence>
<keyword evidence="2" id="KW-1185">Reference proteome</keyword>
<comment type="caution">
    <text evidence="1">The sequence shown here is derived from an EMBL/GenBank/DDBJ whole genome shotgun (WGS) entry which is preliminary data.</text>
</comment>
<sequence>MDSKVFDARNQNLSSLSSKDVPNNIEEFLVSHNNLSTLDFDFFFKKFFVSTIDLSYNQFNSLSFLRCFRCISFLDISNNFLDIDDLFDIRNCVILRLVLNNNNFEGAMNNDSLLVPTIVSHAWVINGDFITDQQRQLFRNYESTLEYGNSILTSGRFRSTKPTYLSTAQAGKFYISNHDYTNEKGIQFSPSSCAPALMVDESTQYERIQYLSQLQQFELREGDFQDYFGLALGILSKLWIDEKVQLIPRSLCRAYFFNIFEDVIKMENWELTVLLLRISDRIKASNEVEEEIWESLGVDKYLHDGALPLIGSTARLILSAFIARAIATTDDGPSDASTNDLRVYFKYRKSCGFTKLETSIESVYMETVAPFYTPNGYNQAEKNDKIEYVHPLTNEWSISAINKIKNGRIFILAENQTLVVQIPVSSIFWDGRGVWREMARRGGAGSNYSYSPEKKKAKMFITAADMTQSNEINYEPPIPNYYIDNSNNDEIDNNTQNNEIPIPKANFEPIIEKIPIQSGNYPFDASLSGRSYNAKNSILRSTTVFAQPPVSVEEKKMMPGWRKFRGIVDPPSPKSQRSNRRSIKFSLPYGGKIKDVINVIKDQEYVNGKQMKKFNVKIYNELTKKTKYIWIAESEISKEDANQLNEMYNSHVANKMKTVPSSITAF</sequence>